<keyword evidence="2" id="KW-1185">Reference proteome</keyword>
<protein>
    <submittedName>
        <fullName evidence="1">DUF885 domain-containing protein</fullName>
    </submittedName>
</protein>
<dbReference type="InterPro" id="IPR010281">
    <property type="entry name" value="DUF885"/>
</dbReference>
<dbReference type="RefSeq" id="WP_220114625.1">
    <property type="nucleotide sequence ID" value="NZ_JAHZSV010000026.1"/>
</dbReference>
<evidence type="ECO:0000313" key="2">
    <source>
        <dbReference type="Proteomes" id="UP001196136"/>
    </source>
</evidence>
<dbReference type="Pfam" id="PF05960">
    <property type="entry name" value="DUF885"/>
    <property type="match status" value="1"/>
</dbReference>
<dbReference type="PANTHER" id="PTHR33361">
    <property type="entry name" value="GLR0591 PROTEIN"/>
    <property type="match status" value="1"/>
</dbReference>
<gene>
    <name evidence="1" type="ORF">K1F36_15265</name>
</gene>
<sequence>MVKFRQLFITISVLAQLCYSCNNTTEELTQENTINKLADAYLKRLFKTFPGRNYRYEDLETQGLNFYNNSIEQLKVWHQFEDSLYVVLKKIDIEEEMARSARITYWILREELESSIQLRVCKEELWNVNHITGIHTYLINLIDSQPVKTLEQQEFALKRWAKVPEIIEIELFNLKRGLAEGYSMPKEIVQLVIDDLEQTLSANEQESVFMSPFRRSDNENFKNEWKHLATHSIIPAIDKYNLFLKEEYYPTTRESVSILDNEGGENCYQAYLRKQTSAKIKALQVFETGKRNVETNMDDITKIGKDIYNSDKIHVIIDSIKSDSSIRFNDKQEVLEHIQKLIVKAEKQSKNWFKNLPARNLEIKPYPIGSRSYGSYEFAPEDSTSYFRVNLDQPTKISKASLEKLVFHEAIPGHHFQIALENAIKGRHKISENVGYNGYIEGWARYAEALAEEMNLYTTEASLILRRTWNYRGMVVDPGLHLYRWNKEKVIEYMMESGGSYNSALSLYYRIIATPGQLTAYDVGGSEIFRFRELAKSQLGASFDLKEFHELILKNGSIPLTALEKEFELWLRDQK</sequence>
<accession>A0ABS7EUA1</accession>
<comment type="caution">
    <text evidence="1">The sequence shown here is derived from an EMBL/GenBank/DDBJ whole genome shotgun (WGS) entry which is preliminary data.</text>
</comment>
<name>A0ABS7EUA1_9FLAO</name>
<dbReference type="PANTHER" id="PTHR33361:SF2">
    <property type="entry name" value="DUF885 DOMAIN-CONTAINING PROTEIN"/>
    <property type="match status" value="1"/>
</dbReference>
<dbReference type="Proteomes" id="UP001196136">
    <property type="component" value="Unassembled WGS sequence"/>
</dbReference>
<proteinExistence type="predicted"/>
<organism evidence="1 2">
    <name type="scientific">Flagellimonas abyssi</name>
    <dbReference type="NCBI Taxonomy" id="2864871"/>
    <lineage>
        <taxon>Bacteria</taxon>
        <taxon>Pseudomonadati</taxon>
        <taxon>Bacteroidota</taxon>
        <taxon>Flavobacteriia</taxon>
        <taxon>Flavobacteriales</taxon>
        <taxon>Flavobacteriaceae</taxon>
        <taxon>Flagellimonas</taxon>
    </lineage>
</organism>
<evidence type="ECO:0000313" key="1">
    <source>
        <dbReference type="EMBL" id="MBW8201186.1"/>
    </source>
</evidence>
<reference evidence="1 2" key="1">
    <citation type="submission" date="2021-08" db="EMBL/GenBank/DDBJ databases">
        <title>Muricauda profundi sp. nov., a marine bacterium isolated from deep seawater of the Mariana Trench.</title>
        <authorList>
            <person name="Wei Y."/>
        </authorList>
    </citation>
    <scope>NUCLEOTIDE SEQUENCE [LARGE SCALE GENOMIC DNA]</scope>
    <source>
        <strain evidence="1 2">W52</strain>
    </source>
</reference>
<dbReference type="EMBL" id="JAHZSV010000026">
    <property type="protein sequence ID" value="MBW8201186.1"/>
    <property type="molecule type" value="Genomic_DNA"/>
</dbReference>